<comment type="caution">
    <text evidence="3">The sequence shown here is derived from an EMBL/GenBank/DDBJ whole genome shotgun (WGS) entry which is preliminary data.</text>
</comment>
<dbReference type="AlphaFoldDB" id="A0A3E1F1H6"/>
<name>A0A3E1F1H6_9FLAO</name>
<feature type="signal peptide" evidence="1">
    <location>
        <begin position="1"/>
        <end position="20"/>
    </location>
</feature>
<keyword evidence="1" id="KW-0732">Signal</keyword>
<keyword evidence="4" id="KW-1185">Reference proteome</keyword>
<gene>
    <name evidence="3" type="ORF">DXU93_01745</name>
</gene>
<dbReference type="PANTHER" id="PTHR34406">
    <property type="entry name" value="PROTEIN YCEI"/>
    <property type="match status" value="1"/>
</dbReference>
<reference evidence="3 4" key="1">
    <citation type="submission" date="2018-08" db="EMBL/GenBank/DDBJ databases">
        <title>The draft genome squence of Brumimicrobium sp. N62.</title>
        <authorList>
            <person name="Du Z.-J."/>
            <person name="Luo H.-R."/>
        </authorList>
    </citation>
    <scope>NUCLEOTIDE SEQUENCE [LARGE SCALE GENOMIC DNA]</scope>
    <source>
        <strain evidence="3 4">N62</strain>
    </source>
</reference>
<dbReference type="OrthoDB" id="9811006at2"/>
<evidence type="ECO:0000313" key="4">
    <source>
        <dbReference type="Proteomes" id="UP000257127"/>
    </source>
</evidence>
<sequence>MIKQFLVSLFLMCNIAISMAQQTINSNVAKVSFEVSNMAFNTVEGTFGGMKGKFNFSPNDIENAEFDICIDAKTVNTGNEKRDDHLRTADFFNVEVYPEICFHSNNIVKTEDGYIAKGTLNMHGVSKAKNIAFTFTNNTFNGTLSVDRTAFDVGSEGSFMVGHTIDIDVYCVVN</sequence>
<dbReference type="EMBL" id="QURB01000001">
    <property type="protein sequence ID" value="RFC55682.1"/>
    <property type="molecule type" value="Genomic_DNA"/>
</dbReference>
<dbReference type="InterPro" id="IPR007372">
    <property type="entry name" value="Lipid/polyisoprenoid-bd_YceI"/>
</dbReference>
<dbReference type="InterPro" id="IPR036761">
    <property type="entry name" value="TTHA0802/YceI-like_sf"/>
</dbReference>
<dbReference type="SMART" id="SM00867">
    <property type="entry name" value="YceI"/>
    <property type="match status" value="1"/>
</dbReference>
<evidence type="ECO:0000256" key="1">
    <source>
        <dbReference type="SAM" id="SignalP"/>
    </source>
</evidence>
<proteinExistence type="predicted"/>
<dbReference type="Pfam" id="PF04264">
    <property type="entry name" value="YceI"/>
    <property type="match status" value="1"/>
</dbReference>
<protein>
    <submittedName>
        <fullName evidence="3">Polyisoprenoid-binding protein</fullName>
    </submittedName>
</protein>
<dbReference type="RefSeq" id="WP_116879517.1">
    <property type="nucleotide sequence ID" value="NZ_QURB01000001.1"/>
</dbReference>
<dbReference type="Proteomes" id="UP000257127">
    <property type="component" value="Unassembled WGS sequence"/>
</dbReference>
<accession>A0A3E1F1H6</accession>
<feature type="chain" id="PRO_5017678661" evidence="1">
    <location>
        <begin position="21"/>
        <end position="174"/>
    </location>
</feature>
<evidence type="ECO:0000313" key="3">
    <source>
        <dbReference type="EMBL" id="RFC55682.1"/>
    </source>
</evidence>
<evidence type="ECO:0000259" key="2">
    <source>
        <dbReference type="SMART" id="SM00867"/>
    </source>
</evidence>
<organism evidence="3 4">
    <name type="scientific">Brumimicrobium aurantiacum</name>
    <dbReference type="NCBI Taxonomy" id="1737063"/>
    <lineage>
        <taxon>Bacteria</taxon>
        <taxon>Pseudomonadati</taxon>
        <taxon>Bacteroidota</taxon>
        <taxon>Flavobacteriia</taxon>
        <taxon>Flavobacteriales</taxon>
        <taxon>Crocinitomicaceae</taxon>
        <taxon>Brumimicrobium</taxon>
    </lineage>
</organism>
<dbReference type="PANTHER" id="PTHR34406:SF1">
    <property type="entry name" value="PROTEIN YCEI"/>
    <property type="match status" value="1"/>
</dbReference>
<dbReference type="Gene3D" id="2.40.128.110">
    <property type="entry name" value="Lipid/polyisoprenoid-binding, YceI-like"/>
    <property type="match status" value="1"/>
</dbReference>
<feature type="domain" description="Lipid/polyisoprenoid-binding YceI-like" evidence="2">
    <location>
        <begin position="21"/>
        <end position="172"/>
    </location>
</feature>
<dbReference type="SUPFAM" id="SSF101874">
    <property type="entry name" value="YceI-like"/>
    <property type="match status" value="1"/>
</dbReference>